<keyword evidence="2" id="KW-0812">Transmembrane</keyword>
<dbReference type="NCBIfam" id="TIGR04346">
    <property type="entry name" value="DotA_TraY"/>
    <property type="match status" value="1"/>
</dbReference>
<dbReference type="AlphaFoldDB" id="S9SDZ6"/>
<feature type="transmembrane region" description="Helical" evidence="2">
    <location>
        <begin position="617"/>
        <end position="640"/>
    </location>
</feature>
<dbReference type="EMBL" id="AQPH01000007">
    <property type="protein sequence ID" value="EPY02959.1"/>
    <property type="molecule type" value="Genomic_DNA"/>
</dbReference>
<keyword evidence="2" id="KW-1133">Transmembrane helix</keyword>
<sequence>MIGAAFKFAFLPQFRPDWGYTRRLFARLIALLFIDAGILPANHPAAKKEFVKSGEVGALDILSEAGQLVRWRDPKQAAPYGLVVLLLLSLVVGGLIGLAKIAVGTAYAQEALSGLAAGGDLSQKWLTDVFGIAAGGNTGAKVQSALGAMLLVYNGVALSIGSLLTIWNISVFVLESGHHGSPGGKRHSIMWAPIRLVFAVGFLVPISDGWNSGQLATVWLAGQGGKAASSVWTAFTTTIASGKGTIVTPRVPKSDSVLANALQIETCMAAFNAVANNTGDSPYIAVKVSRELKYPLLSSNPQVVAVERSYDGTSSYPRKACGAIRFSPPDNVSEAGAKELITAHRDALMQVLPDVQALAKQILAAENPNASKRTALPPTSTAQSLIDRYSQAIVAHVAAAVAAQNGEAQKQMSDDTKAAGWAAAPAWFNTISRLNGQILAAASAIPQTVGPAVRADWPEEVRRPIVAADAYWHAALVDAGRPTFESTSAGTQDGLVDHVFAMFGFSDLVADFQMTTADPLGETVAFGHKILNWSLAFILGMALLAGASTGLGSAAAIGSLACPEGTVAGLGIFMMFGKAISASLGFLSPFVAVLASALISSGGLLAVGLPFLPLVRWMFGCVSWLVLIFEAIVAMPILLIAHLRTDGEGLAGPMAQNGYTILLGLFLRPVLMVIALVIGLQIFNAVVSLFNVLFLPTMKSVQGGASVGLLIGTLHVILYSVTVYGIANMSFKTVDLMPNQILRWVGGAVMHDMDGSASAGHALDRAGQTGAKGVEGGAGGLQKSFEGSSSGAVDPGAGSGGGGRGKLRMEDVIARSD</sequence>
<evidence type="ECO:0000256" key="2">
    <source>
        <dbReference type="SAM" id="Phobius"/>
    </source>
</evidence>
<dbReference type="OrthoDB" id="5457650at2"/>
<dbReference type="STRING" id="1316936.K678_03522"/>
<feature type="compositionally biased region" description="Low complexity" evidence="1">
    <location>
        <begin position="787"/>
        <end position="796"/>
    </location>
</feature>
<feature type="transmembrane region" description="Helical" evidence="2">
    <location>
        <begin position="150"/>
        <end position="169"/>
    </location>
</feature>
<keyword evidence="2" id="KW-0472">Membrane</keyword>
<organism evidence="3 4">
    <name type="scientific">Magnetospirillum fulvum MGU-K5</name>
    <dbReference type="NCBI Taxonomy" id="1316936"/>
    <lineage>
        <taxon>Bacteria</taxon>
        <taxon>Pseudomonadati</taxon>
        <taxon>Pseudomonadota</taxon>
        <taxon>Alphaproteobacteria</taxon>
        <taxon>Rhodospirillales</taxon>
        <taxon>Rhodospirillaceae</taxon>
        <taxon>Magnetospirillum</taxon>
    </lineage>
</organism>
<accession>S9SDZ6</accession>
<feature type="transmembrane region" description="Helical" evidence="2">
    <location>
        <begin position="703"/>
        <end position="727"/>
    </location>
</feature>
<feature type="transmembrane region" description="Helical" evidence="2">
    <location>
        <begin position="586"/>
        <end position="611"/>
    </location>
</feature>
<feature type="transmembrane region" description="Helical" evidence="2">
    <location>
        <begin position="77"/>
        <end position="99"/>
    </location>
</feature>
<evidence type="ECO:0000313" key="4">
    <source>
        <dbReference type="Proteomes" id="UP000015350"/>
    </source>
</evidence>
<proteinExistence type="predicted"/>
<evidence type="ECO:0000313" key="3">
    <source>
        <dbReference type="EMBL" id="EPY02959.1"/>
    </source>
</evidence>
<dbReference type="PATRIC" id="fig|1316936.3.peg.707"/>
<gene>
    <name evidence="3" type="ORF">K678_03522</name>
</gene>
<reference evidence="3 4" key="1">
    <citation type="submission" date="2013-04" db="EMBL/GenBank/DDBJ databases">
        <authorList>
            <person name="Kuznetsov B."/>
            <person name="Ivanovsky R."/>
        </authorList>
    </citation>
    <scope>NUCLEOTIDE SEQUENCE [LARGE SCALE GENOMIC DNA]</scope>
    <source>
        <strain evidence="3 4">MGU-K5</strain>
    </source>
</reference>
<feature type="transmembrane region" description="Helical" evidence="2">
    <location>
        <begin position="530"/>
        <end position="548"/>
    </location>
</feature>
<feature type="transmembrane region" description="Helical" evidence="2">
    <location>
        <begin position="661"/>
        <end position="683"/>
    </location>
</feature>
<dbReference type="Proteomes" id="UP000015350">
    <property type="component" value="Unassembled WGS sequence"/>
</dbReference>
<feature type="transmembrane region" description="Helical" evidence="2">
    <location>
        <begin position="24"/>
        <end position="41"/>
    </location>
</feature>
<dbReference type="InterPro" id="IPR027628">
    <property type="entry name" value="DotA_TraY"/>
</dbReference>
<dbReference type="eggNOG" id="COG0697">
    <property type="taxonomic scope" value="Bacteria"/>
</dbReference>
<name>S9SDZ6_MAGFU</name>
<feature type="region of interest" description="Disordered" evidence="1">
    <location>
        <begin position="768"/>
        <end position="817"/>
    </location>
</feature>
<feature type="compositionally biased region" description="Basic and acidic residues" evidence="1">
    <location>
        <begin position="807"/>
        <end position="817"/>
    </location>
</feature>
<protein>
    <submittedName>
        <fullName evidence="3">DotA protein</fullName>
    </submittedName>
</protein>
<evidence type="ECO:0000256" key="1">
    <source>
        <dbReference type="SAM" id="MobiDB-lite"/>
    </source>
</evidence>
<comment type="caution">
    <text evidence="3">The sequence shown here is derived from an EMBL/GenBank/DDBJ whole genome shotgun (WGS) entry which is preliminary data.</text>
</comment>
<dbReference type="RefSeq" id="WP_021131084.1">
    <property type="nucleotide sequence ID" value="NZ_AQPH01000007.1"/>
</dbReference>